<dbReference type="InterPro" id="IPR036034">
    <property type="entry name" value="PDZ_sf"/>
</dbReference>
<evidence type="ECO:0000313" key="3">
    <source>
        <dbReference type="EMBL" id="UYQ93817.1"/>
    </source>
</evidence>
<dbReference type="Pfam" id="PF03572">
    <property type="entry name" value="Peptidase_S41"/>
    <property type="match status" value="1"/>
</dbReference>
<protein>
    <submittedName>
        <fullName evidence="3">S41 family peptidase</fullName>
    </submittedName>
</protein>
<keyword evidence="4" id="KW-1185">Reference proteome</keyword>
<sequence>MKTITRIFALFLLAFATYQAAAHPARKEPAANTAQTSDLVLLARVWGYLKYFSPAISERDIDWDKVLITQLQYLDENSAAGIGQPLKEMLDAAIPVMPSGKKTGARQLAKAKAIEKVNVDYSWIRNASQLSTSDKERLLALADHFAPFRNKYVDAPEVAQRPSPVFKEDSYGKQYLPEKYYRLLALFRYWNIMEYYLPAKYQQNGTWPQTLAKLIPEFTAADTDRAYGLALMKLNAAITDGHTIMPTRPKFNELIFGSRLVRLPFSMGVIGDTVLVTHMDSGFAEISGMRRGDRILDLNGKPVRQYADSLKAFMSEPRDVIKEFHLTRSGMLQRIPAPANLMLVTFERAGKQHQFAMEYKEKEQAMYARSARNYMLRQVEQEKQQPVKPAMRMLEGDVLFIDPSKWTGTMADTTRKLLAKAKSLIIECRTYPNFDFINFTSFLFKRSTKCLVWNRVSVYPGLTKTMDYVRGPDHTIHFKGPVVALISEASLSRPEMLTMIIKARGGNTRLIGRATAGADGDVTPIPMVGDQQMYFFISGLGVLYPDGGYTQGIGIPPDIEVPNSLDQLDGTRDVIFERAVEYLASQQY</sequence>
<evidence type="ECO:0000259" key="2">
    <source>
        <dbReference type="Pfam" id="PF03572"/>
    </source>
</evidence>
<evidence type="ECO:0000256" key="1">
    <source>
        <dbReference type="SAM" id="SignalP"/>
    </source>
</evidence>
<dbReference type="SUPFAM" id="SSF52096">
    <property type="entry name" value="ClpP/crotonase"/>
    <property type="match status" value="1"/>
</dbReference>
<dbReference type="RefSeq" id="WP_264281816.1">
    <property type="nucleotide sequence ID" value="NZ_CP107006.1"/>
</dbReference>
<dbReference type="InterPro" id="IPR029045">
    <property type="entry name" value="ClpP/crotonase-like_dom_sf"/>
</dbReference>
<dbReference type="SUPFAM" id="SSF50156">
    <property type="entry name" value="PDZ domain-like"/>
    <property type="match status" value="1"/>
</dbReference>
<organism evidence="3 4">
    <name type="scientific">Chitinophaga horti</name>
    <dbReference type="NCBI Taxonomy" id="2920382"/>
    <lineage>
        <taxon>Bacteria</taxon>
        <taxon>Pseudomonadati</taxon>
        <taxon>Bacteroidota</taxon>
        <taxon>Chitinophagia</taxon>
        <taxon>Chitinophagales</taxon>
        <taxon>Chitinophagaceae</taxon>
        <taxon>Chitinophaga</taxon>
    </lineage>
</organism>
<gene>
    <name evidence="3" type="ORF">MKQ68_01745</name>
</gene>
<dbReference type="Proteomes" id="UP001162741">
    <property type="component" value="Chromosome"/>
</dbReference>
<name>A0ABY6J5F6_9BACT</name>
<evidence type="ECO:0000313" key="4">
    <source>
        <dbReference type="Proteomes" id="UP001162741"/>
    </source>
</evidence>
<feature type="domain" description="Tail specific protease" evidence="2">
    <location>
        <begin position="471"/>
        <end position="561"/>
    </location>
</feature>
<keyword evidence="1" id="KW-0732">Signal</keyword>
<dbReference type="Gene3D" id="3.90.226.10">
    <property type="entry name" value="2-enoyl-CoA Hydratase, Chain A, domain 1"/>
    <property type="match status" value="1"/>
</dbReference>
<feature type="signal peptide" evidence="1">
    <location>
        <begin position="1"/>
        <end position="21"/>
    </location>
</feature>
<dbReference type="InterPro" id="IPR005151">
    <property type="entry name" value="Tail-specific_protease"/>
</dbReference>
<dbReference type="EMBL" id="CP107006">
    <property type="protein sequence ID" value="UYQ93817.1"/>
    <property type="molecule type" value="Genomic_DNA"/>
</dbReference>
<feature type="chain" id="PRO_5045583291" evidence="1">
    <location>
        <begin position="22"/>
        <end position="588"/>
    </location>
</feature>
<reference evidence="3" key="1">
    <citation type="submission" date="2022-10" db="EMBL/GenBank/DDBJ databases">
        <title>Chitinophaga sp. nov., isolated from soil.</title>
        <authorList>
            <person name="Jeon C.O."/>
        </authorList>
    </citation>
    <scope>NUCLEOTIDE SEQUENCE</scope>
    <source>
        <strain evidence="3">R8</strain>
    </source>
</reference>
<accession>A0ABY6J5F6</accession>
<proteinExistence type="predicted"/>